<dbReference type="PROSITE" id="PS50878">
    <property type="entry name" value="RT_POL"/>
    <property type="match status" value="1"/>
</dbReference>
<dbReference type="InterPro" id="IPR026960">
    <property type="entry name" value="RVT-Znf"/>
</dbReference>
<feature type="domain" description="Reverse transcriptase" evidence="1">
    <location>
        <begin position="224"/>
        <end position="477"/>
    </location>
</feature>
<dbReference type="PANTHER" id="PTHR19446">
    <property type="entry name" value="REVERSE TRANSCRIPTASES"/>
    <property type="match status" value="1"/>
</dbReference>
<dbReference type="Pfam" id="PF13966">
    <property type="entry name" value="zf-RVT"/>
    <property type="match status" value="1"/>
</dbReference>
<name>A0A9Q0DI52_9TELE</name>
<dbReference type="Proteomes" id="UP001148018">
    <property type="component" value="Unassembled WGS sequence"/>
</dbReference>
<proteinExistence type="predicted"/>
<protein>
    <recommendedName>
        <fullName evidence="1">Reverse transcriptase domain-containing protein</fullName>
    </recommendedName>
</protein>
<keyword evidence="3" id="KW-1185">Reference proteome</keyword>
<dbReference type="SUPFAM" id="SSF56672">
    <property type="entry name" value="DNA/RNA polymerases"/>
    <property type="match status" value="1"/>
</dbReference>
<evidence type="ECO:0000313" key="2">
    <source>
        <dbReference type="EMBL" id="KAJ3589564.1"/>
    </source>
</evidence>
<reference evidence="2" key="1">
    <citation type="submission" date="2022-07" db="EMBL/GenBank/DDBJ databases">
        <title>Chromosome-level genome of Muraenolepis orangiensis.</title>
        <authorList>
            <person name="Kim J."/>
        </authorList>
    </citation>
    <scope>NUCLEOTIDE SEQUENCE</scope>
    <source>
        <strain evidence="2">KU_S4_2022</strain>
        <tissue evidence="2">Muscle</tissue>
    </source>
</reference>
<dbReference type="InterPro" id="IPR043502">
    <property type="entry name" value="DNA/RNA_pol_sf"/>
</dbReference>
<comment type="caution">
    <text evidence="2">The sequence shown here is derived from an EMBL/GenBank/DDBJ whole genome shotgun (WGS) entry which is preliminary data.</text>
</comment>
<accession>A0A9Q0DI52</accession>
<dbReference type="Pfam" id="PF00078">
    <property type="entry name" value="RVT_1"/>
    <property type="match status" value="1"/>
</dbReference>
<organism evidence="2 3">
    <name type="scientific">Muraenolepis orangiensis</name>
    <name type="common">Patagonian moray cod</name>
    <dbReference type="NCBI Taxonomy" id="630683"/>
    <lineage>
        <taxon>Eukaryota</taxon>
        <taxon>Metazoa</taxon>
        <taxon>Chordata</taxon>
        <taxon>Craniata</taxon>
        <taxon>Vertebrata</taxon>
        <taxon>Euteleostomi</taxon>
        <taxon>Actinopterygii</taxon>
        <taxon>Neopterygii</taxon>
        <taxon>Teleostei</taxon>
        <taxon>Neoteleostei</taxon>
        <taxon>Acanthomorphata</taxon>
        <taxon>Zeiogadaria</taxon>
        <taxon>Gadariae</taxon>
        <taxon>Gadiformes</taxon>
        <taxon>Muraenolepidoidei</taxon>
        <taxon>Muraenolepididae</taxon>
        <taxon>Muraenolepis</taxon>
    </lineage>
</organism>
<dbReference type="InterPro" id="IPR000477">
    <property type="entry name" value="RT_dom"/>
</dbReference>
<evidence type="ECO:0000313" key="3">
    <source>
        <dbReference type="Proteomes" id="UP001148018"/>
    </source>
</evidence>
<dbReference type="CDD" id="cd01650">
    <property type="entry name" value="RT_nLTR_like"/>
    <property type="match status" value="1"/>
</dbReference>
<dbReference type="AlphaFoldDB" id="A0A9Q0DI52"/>
<dbReference type="OrthoDB" id="416119at2759"/>
<dbReference type="EMBL" id="JANIIK010000115">
    <property type="protein sequence ID" value="KAJ3589564.1"/>
    <property type="molecule type" value="Genomic_DNA"/>
</dbReference>
<sequence>MWALRKSEFGSLMMWWEVGKAHIRVFCQQYTSHSTSKLKAAVEDLETSIRDLELGLQRDSNPSAGQLLQKKRLELSSFLQERVKGALVRCRFLEIKEMDAPTPFFFNLERSVAQRKQMSCLKLPGGRVTSSPEEMRDHAMDFYTNLFGGEQCSIEGREEILEGLPQLSPEEKAALDLELTLEELTGAVNQMASGRAPGIDGLSGEFLKHFWGVLGADLRGVFSECFRTGSLPVSCRRAVLSLLPKKGDLALLKNWRPVALLTVDYKVLSRALSNRLKGVLEMVIQQDQTYCIPDRTIMDNIFFMRDVMDVCRAHGVNVGVVSLDQEKAFDRVDHLYLFSALRAYGIGEGFLAWVGLLYNGAQCLVKMGAGLSRPIPVQRGIRQGCPISGQLYSLAIEPLLCRLRSKLSGLSLPASCGLECPPTLSAYADDVSIFVSSQRDVQCLQDTLSLYERASSARVNWAKSSALLLGRWREQVVPSLPGGLQWETEGLKVLGVFWAPRLSRLETGREQRRRLMALTPPRNLVSSIQQEIVDFFWSGRHWVRAAALYLPLAEGGQGLICIQSKIASFRLRTVSRLLYDCGPSWLNFGKLLLRSVGRFGYHKQLFLLNPEELDLSGLTPFYTSVLQAWHTFKFTRATSEMPGMWVFEEPLFFNGLLRARTLQSASLRTSLREAGCTKVGHLMKAKATSLEALRRRSNTSSIRILDQVVKEVCAALPESLRAFAEDADLCEQWIEDGDYSFPSLEVTPAVGDWHEGAGQLLTLRTPHLGTFQACGKKETYNLCVKVLNLRSLAGVRESRWAEFLGPDSSPKGSWRCLYKLPVEKRTADLQWRIVHGAIATNRYRAHLDPELGEGCIFCSEVETLEHLFVQCPRLSALFVLLKSWFQGLGEEFSFILFIFGPKYSAKKKGVHTLLNFLSGAEYTYYHLMDNIQAFSHMWAVGGCLCSVGGDGELRLHI</sequence>
<gene>
    <name evidence="2" type="ORF">NHX12_010409</name>
</gene>
<evidence type="ECO:0000259" key="1">
    <source>
        <dbReference type="PROSITE" id="PS50878"/>
    </source>
</evidence>